<dbReference type="EMBL" id="JALLPB020000019">
    <property type="protein sequence ID" value="KAL3826549.1"/>
    <property type="molecule type" value="Genomic_DNA"/>
</dbReference>
<dbReference type="Gene3D" id="1.25.40.10">
    <property type="entry name" value="Tetratricopeptide repeat domain"/>
    <property type="match status" value="1"/>
</dbReference>
<sequence length="616" mass="69301">MARISKEAVRGRTIPIPNPINFLLLTLSRFAYCNQHVAFAFVPRRSSTTSTASSAKSLTLAHGEVFSTDQSCALLLERVDEIIDAHLFKGGMIIDRNNILDSVDREHVQDVSWAKASMLPFEGDNPACSRRDRWNPIEYEYILAEPGKAASITRTKRHNPLLTGDEIECLKEASESYWNRIEGDNETSEKSRFTYQRKGNREAHLSDVVQYNQRTGSKSYDVVSLVNDLLVNRVYPWIRSAYLSHETLGNALELFVYDSLFIRYNATAANADNDLTNRFRSGENSGRVGAGQPLHRDLGYVSVNIMLNEEFEGGGTFFENQLLPMVQAGNIDDRSLMQPLKPLGPGHGIAHYSNSRHAGAATYSGVREILVIFLAATEKKAQFIENVSISAPRWERNARLKAAARTHCSTSTEYGQIICRLFHHRLAIDQVIDDGEAWHYLGMALLDYHDHLHFSDDKTARDGRGDSSDVKLAVSCLNEATKHTPCDGRLYNNLGIALERLMLCYKSNSRVVVELRRKAVAAYQTSIAIHYKCEMMGCDVHAEILSASMNYGLYLSKLDQFGLAIDVLSRVVSDIYNPIDAENDMDEVTWARQRVVRDATKLLSFCKRQLDKESVL</sequence>
<evidence type="ECO:0000313" key="1">
    <source>
        <dbReference type="EMBL" id="KAL3826549.1"/>
    </source>
</evidence>
<proteinExistence type="predicted"/>
<organism evidence="1 2">
    <name type="scientific">Cyclostephanos tholiformis</name>
    <dbReference type="NCBI Taxonomy" id="382380"/>
    <lineage>
        <taxon>Eukaryota</taxon>
        <taxon>Sar</taxon>
        <taxon>Stramenopiles</taxon>
        <taxon>Ochrophyta</taxon>
        <taxon>Bacillariophyta</taxon>
        <taxon>Coscinodiscophyceae</taxon>
        <taxon>Thalassiosirophycidae</taxon>
        <taxon>Stephanodiscales</taxon>
        <taxon>Stephanodiscaceae</taxon>
        <taxon>Cyclostephanos</taxon>
    </lineage>
</organism>
<keyword evidence="2" id="KW-1185">Reference proteome</keyword>
<evidence type="ECO:0008006" key="3">
    <source>
        <dbReference type="Google" id="ProtNLM"/>
    </source>
</evidence>
<dbReference type="Proteomes" id="UP001530377">
    <property type="component" value="Unassembled WGS sequence"/>
</dbReference>
<dbReference type="SUPFAM" id="SSF48452">
    <property type="entry name" value="TPR-like"/>
    <property type="match status" value="1"/>
</dbReference>
<evidence type="ECO:0000313" key="2">
    <source>
        <dbReference type="Proteomes" id="UP001530377"/>
    </source>
</evidence>
<comment type="caution">
    <text evidence="1">The sequence shown here is derived from an EMBL/GenBank/DDBJ whole genome shotgun (WGS) entry which is preliminary data.</text>
</comment>
<name>A0ABD3SPN8_9STRA</name>
<reference evidence="1 2" key="1">
    <citation type="submission" date="2024-10" db="EMBL/GenBank/DDBJ databases">
        <title>Updated reference genomes for cyclostephanoid diatoms.</title>
        <authorList>
            <person name="Roberts W.R."/>
            <person name="Alverson A.J."/>
        </authorList>
    </citation>
    <scope>NUCLEOTIDE SEQUENCE [LARGE SCALE GENOMIC DNA]</scope>
    <source>
        <strain evidence="1 2">AJA228-03</strain>
    </source>
</reference>
<dbReference type="AlphaFoldDB" id="A0ABD3SPN8"/>
<accession>A0ABD3SPN8</accession>
<gene>
    <name evidence="1" type="ORF">ACHAXA_003613</name>
</gene>
<protein>
    <recommendedName>
        <fullName evidence="3">Fe2OG dioxygenase domain-containing protein</fullName>
    </recommendedName>
</protein>
<dbReference type="InterPro" id="IPR011990">
    <property type="entry name" value="TPR-like_helical_dom_sf"/>
</dbReference>